<dbReference type="InterPro" id="IPR029052">
    <property type="entry name" value="Metallo-depent_PP-like"/>
</dbReference>
<dbReference type="GO" id="GO:0046872">
    <property type="term" value="F:metal ion binding"/>
    <property type="evidence" value="ECO:0007669"/>
    <property type="project" value="UniProtKB-KW"/>
</dbReference>
<evidence type="ECO:0000259" key="3">
    <source>
        <dbReference type="Pfam" id="PF12850"/>
    </source>
</evidence>
<comment type="caution">
    <text evidence="4">The sequence shown here is derived from an EMBL/GenBank/DDBJ whole genome shotgun (WGS) entry which is preliminary data.</text>
</comment>
<dbReference type="Pfam" id="PF12850">
    <property type="entry name" value="Metallophos_2"/>
    <property type="match status" value="1"/>
</dbReference>
<comment type="cofactor">
    <cofactor evidence="2">
        <name>a divalent metal cation</name>
        <dbReference type="ChEBI" id="CHEBI:60240"/>
    </cofactor>
</comment>
<dbReference type="AlphaFoldDB" id="A0A1F7XWX1"/>
<dbReference type="InterPro" id="IPR024654">
    <property type="entry name" value="Calcineurin-like_PHP_lpxH"/>
</dbReference>
<dbReference type="GO" id="GO:0016787">
    <property type="term" value="F:hydrolase activity"/>
    <property type="evidence" value="ECO:0007669"/>
    <property type="project" value="UniProtKB-UniRule"/>
</dbReference>
<dbReference type="InterPro" id="IPR053193">
    <property type="entry name" value="MetalloPDE_YfcE-like"/>
</dbReference>
<sequence length="170" mass="19086">MKIAVLSDIHDHLTNLERFLEQIKEKNIEAIIFCGDMISPFTTGILAKADLPTYACLGNNDEDHIGMMKKGGEKFTWFHLSQEYGEVELDRKKIAFCHYPKLGELLAKSAEFDAVFFGHTHISKNETVGKTLLVNSGAVCGINFEKKAYDTSTYAIYDTQTNSAEIVEIK</sequence>
<gene>
    <name evidence="4" type="ORF">A2771_02055</name>
</gene>
<evidence type="ECO:0000313" key="5">
    <source>
        <dbReference type="Proteomes" id="UP000176741"/>
    </source>
</evidence>
<evidence type="ECO:0000256" key="2">
    <source>
        <dbReference type="RuleBase" id="RU362039"/>
    </source>
</evidence>
<dbReference type="InterPro" id="IPR041802">
    <property type="entry name" value="MPP_YfcE"/>
</dbReference>
<dbReference type="SUPFAM" id="SSF56300">
    <property type="entry name" value="Metallo-dependent phosphatases"/>
    <property type="match status" value="1"/>
</dbReference>
<comment type="similarity">
    <text evidence="1 2">Belongs to the metallophosphoesterase superfamily. YfcE family.</text>
</comment>
<evidence type="ECO:0000256" key="1">
    <source>
        <dbReference type="ARBA" id="ARBA00008950"/>
    </source>
</evidence>
<organism evidence="4 5">
    <name type="scientific">Candidatus Woesebacteria bacterium RIFCSPHIGHO2_01_FULL_38_26b</name>
    <dbReference type="NCBI Taxonomy" id="1802491"/>
    <lineage>
        <taxon>Bacteria</taxon>
        <taxon>Candidatus Woeseibacteriota</taxon>
    </lineage>
</organism>
<dbReference type="NCBIfam" id="TIGR00040">
    <property type="entry name" value="yfcE"/>
    <property type="match status" value="1"/>
</dbReference>
<dbReference type="Gene3D" id="3.60.21.10">
    <property type="match status" value="1"/>
</dbReference>
<name>A0A1F7XWX1_9BACT</name>
<evidence type="ECO:0000313" key="4">
    <source>
        <dbReference type="EMBL" id="OGM19532.1"/>
    </source>
</evidence>
<dbReference type="EMBL" id="MGGD01000065">
    <property type="protein sequence ID" value="OGM19532.1"/>
    <property type="molecule type" value="Genomic_DNA"/>
</dbReference>
<dbReference type="PANTHER" id="PTHR43165:SF1">
    <property type="entry name" value="PHOSPHODIESTERASE MJ0936"/>
    <property type="match status" value="1"/>
</dbReference>
<keyword evidence="2" id="KW-0479">Metal-binding</keyword>
<dbReference type="CDD" id="cd00841">
    <property type="entry name" value="MPP_YfcE"/>
    <property type="match status" value="1"/>
</dbReference>
<protein>
    <recommendedName>
        <fullName evidence="2">Phosphoesterase</fullName>
        <ecNumber evidence="2">3.1.4.-</ecNumber>
    </recommendedName>
</protein>
<dbReference type="InterPro" id="IPR000979">
    <property type="entry name" value="Phosphodiesterase_MJ0936/Vps29"/>
</dbReference>
<dbReference type="Proteomes" id="UP000176741">
    <property type="component" value="Unassembled WGS sequence"/>
</dbReference>
<reference evidence="4 5" key="1">
    <citation type="journal article" date="2016" name="Nat. Commun.">
        <title>Thousands of microbial genomes shed light on interconnected biogeochemical processes in an aquifer system.</title>
        <authorList>
            <person name="Anantharaman K."/>
            <person name="Brown C.T."/>
            <person name="Hug L.A."/>
            <person name="Sharon I."/>
            <person name="Castelle C.J."/>
            <person name="Probst A.J."/>
            <person name="Thomas B.C."/>
            <person name="Singh A."/>
            <person name="Wilkins M.J."/>
            <person name="Karaoz U."/>
            <person name="Brodie E.L."/>
            <person name="Williams K.H."/>
            <person name="Hubbard S.S."/>
            <person name="Banfield J.F."/>
        </authorList>
    </citation>
    <scope>NUCLEOTIDE SEQUENCE [LARGE SCALE GENOMIC DNA]</scope>
</reference>
<accession>A0A1F7XWX1</accession>
<dbReference type="PANTHER" id="PTHR43165">
    <property type="entry name" value="METALLOPHOSPHOESTERASE"/>
    <property type="match status" value="1"/>
</dbReference>
<proteinExistence type="inferred from homology"/>
<dbReference type="EC" id="3.1.4.-" evidence="2"/>
<feature type="domain" description="Calcineurin-like phosphoesterase" evidence="3">
    <location>
        <begin position="1"/>
        <end position="161"/>
    </location>
</feature>